<sequence>MVERFNGRISDVLATRRYESGEDLEQTLKRYCWLYNHHIPQKALDHQPPISAMKDRQTKRPELFQKRVINHAGPDNYCN</sequence>
<evidence type="ECO:0000313" key="2">
    <source>
        <dbReference type="EMBL" id="ATJ82659.1"/>
    </source>
</evidence>
<organism evidence="2 3">
    <name type="scientific">Halomonas beimenensis</name>
    <dbReference type="NCBI Taxonomy" id="475662"/>
    <lineage>
        <taxon>Bacteria</taxon>
        <taxon>Pseudomonadati</taxon>
        <taxon>Pseudomonadota</taxon>
        <taxon>Gammaproteobacteria</taxon>
        <taxon>Oceanospirillales</taxon>
        <taxon>Halomonadaceae</taxon>
        <taxon>Halomonas</taxon>
    </lineage>
</organism>
<dbReference type="AlphaFoldDB" id="A0A291P726"/>
<dbReference type="InterPro" id="IPR036397">
    <property type="entry name" value="RNaseH_sf"/>
</dbReference>
<dbReference type="KEGG" id="hbe:BEI_1672"/>
<dbReference type="EMBL" id="CP021435">
    <property type="protein sequence ID" value="ATJ82659.1"/>
    <property type="molecule type" value="Genomic_DNA"/>
</dbReference>
<evidence type="ECO:0000259" key="1">
    <source>
        <dbReference type="Pfam" id="PF13683"/>
    </source>
</evidence>
<gene>
    <name evidence="2" type="ORF">BEI_1672</name>
</gene>
<dbReference type="SUPFAM" id="SSF53098">
    <property type="entry name" value="Ribonuclease H-like"/>
    <property type="match status" value="1"/>
</dbReference>
<dbReference type="Gene3D" id="3.30.420.10">
    <property type="entry name" value="Ribonuclease H-like superfamily/Ribonuclease H"/>
    <property type="match status" value="1"/>
</dbReference>
<protein>
    <submittedName>
        <fullName evidence="2">Mobile element protein</fullName>
    </submittedName>
</protein>
<accession>A0A291P726</accession>
<keyword evidence="3" id="KW-1185">Reference proteome</keyword>
<reference evidence="2 3" key="1">
    <citation type="journal article" date="2017" name="Sci. Rep.">
        <title>Revealing the Saline Adaptation Strategies of the Halophilic Bacterium Halomonas beimenensis through High-throughput Omics and Transposon Mutagenesis Approaches.</title>
        <authorList>
            <person name="Chen Y.H."/>
            <person name="Lin S.S."/>
            <person name="Shyu Y.T."/>
        </authorList>
    </citation>
    <scope>NUCLEOTIDE SEQUENCE [LARGE SCALE GENOMIC DNA]</scope>
    <source>
        <strain evidence="2 3">NTU-111</strain>
    </source>
</reference>
<dbReference type="Pfam" id="PF13683">
    <property type="entry name" value="rve_3"/>
    <property type="match status" value="1"/>
</dbReference>
<evidence type="ECO:0000313" key="3">
    <source>
        <dbReference type="Proteomes" id="UP000219993"/>
    </source>
</evidence>
<dbReference type="InterPro" id="IPR012337">
    <property type="entry name" value="RNaseH-like_sf"/>
</dbReference>
<dbReference type="InterPro" id="IPR001584">
    <property type="entry name" value="Integrase_cat-core"/>
</dbReference>
<feature type="domain" description="Integrase catalytic" evidence="1">
    <location>
        <begin position="2"/>
        <end position="49"/>
    </location>
</feature>
<dbReference type="GO" id="GO:0003676">
    <property type="term" value="F:nucleic acid binding"/>
    <property type="evidence" value="ECO:0007669"/>
    <property type="project" value="InterPro"/>
</dbReference>
<dbReference type="Proteomes" id="UP000219993">
    <property type="component" value="Chromosome"/>
</dbReference>
<name>A0A291P726_9GAMM</name>
<proteinExistence type="predicted"/>